<dbReference type="InterPro" id="IPR048816">
    <property type="entry name" value="Peptidase_M17_N_1"/>
</dbReference>
<accession>A0A8J7V426</accession>
<dbReference type="PROSITE" id="PS00631">
    <property type="entry name" value="CYTOSOL_AP"/>
    <property type="match status" value="1"/>
</dbReference>
<dbReference type="SUPFAM" id="SSF53187">
    <property type="entry name" value="Zn-dependent exopeptidases"/>
    <property type="match status" value="1"/>
</dbReference>
<dbReference type="PRINTS" id="PR00481">
    <property type="entry name" value="LAMNOPPTDASE"/>
</dbReference>
<evidence type="ECO:0000256" key="4">
    <source>
        <dbReference type="ARBA" id="ARBA00022801"/>
    </source>
</evidence>
<evidence type="ECO:0000256" key="2">
    <source>
        <dbReference type="ARBA" id="ARBA00022438"/>
    </source>
</evidence>
<organism evidence="7 8">
    <name type="scientific">Marivibrio halodurans</name>
    <dbReference type="NCBI Taxonomy" id="2039722"/>
    <lineage>
        <taxon>Bacteria</taxon>
        <taxon>Pseudomonadati</taxon>
        <taxon>Pseudomonadota</taxon>
        <taxon>Alphaproteobacteria</taxon>
        <taxon>Rhodospirillales</taxon>
        <taxon>Rhodospirillaceae</taxon>
        <taxon>Marivibrio</taxon>
    </lineage>
</organism>
<evidence type="ECO:0000256" key="1">
    <source>
        <dbReference type="ARBA" id="ARBA00009528"/>
    </source>
</evidence>
<dbReference type="InterPro" id="IPR043472">
    <property type="entry name" value="Macro_dom-like"/>
</dbReference>
<dbReference type="RefSeq" id="WP_210683230.1">
    <property type="nucleotide sequence ID" value="NZ_JAGMWN010000009.1"/>
</dbReference>
<name>A0A8J7V426_9PROT</name>
<dbReference type="PANTHER" id="PTHR11963">
    <property type="entry name" value="LEUCINE AMINOPEPTIDASE-RELATED"/>
    <property type="match status" value="1"/>
</dbReference>
<dbReference type="AlphaFoldDB" id="A0A8J7V426"/>
<feature type="domain" description="Cytosol aminopeptidase" evidence="6">
    <location>
        <begin position="308"/>
        <end position="315"/>
    </location>
</feature>
<dbReference type="EMBL" id="JAGMWN010000009">
    <property type="protein sequence ID" value="MBP5858642.1"/>
    <property type="molecule type" value="Genomic_DNA"/>
</dbReference>
<dbReference type="PANTHER" id="PTHR11963:SF20">
    <property type="entry name" value="PEPTIDASE B"/>
    <property type="match status" value="1"/>
</dbReference>
<keyword evidence="4" id="KW-0378">Hydrolase</keyword>
<dbReference type="InterPro" id="IPR011356">
    <property type="entry name" value="Leucine_aapep/pepB"/>
</dbReference>
<dbReference type="GO" id="GO:0005737">
    <property type="term" value="C:cytoplasm"/>
    <property type="evidence" value="ECO:0007669"/>
    <property type="project" value="InterPro"/>
</dbReference>
<keyword evidence="5" id="KW-0464">Manganese</keyword>
<gene>
    <name evidence="7" type="ORF">KAJ83_16600</name>
</gene>
<dbReference type="GO" id="GO:0030145">
    <property type="term" value="F:manganese ion binding"/>
    <property type="evidence" value="ECO:0007669"/>
    <property type="project" value="InterPro"/>
</dbReference>
<evidence type="ECO:0000313" key="8">
    <source>
        <dbReference type="Proteomes" id="UP000672602"/>
    </source>
</evidence>
<keyword evidence="8" id="KW-1185">Reference proteome</keyword>
<dbReference type="Proteomes" id="UP000672602">
    <property type="component" value="Unassembled WGS sequence"/>
</dbReference>
<dbReference type="Pfam" id="PF00883">
    <property type="entry name" value="Peptidase_M17"/>
    <property type="match status" value="1"/>
</dbReference>
<dbReference type="Gene3D" id="3.40.630.10">
    <property type="entry name" value="Zn peptidases"/>
    <property type="match status" value="1"/>
</dbReference>
<evidence type="ECO:0000256" key="3">
    <source>
        <dbReference type="ARBA" id="ARBA00022670"/>
    </source>
</evidence>
<dbReference type="CDD" id="cd00433">
    <property type="entry name" value="Peptidase_M17"/>
    <property type="match status" value="1"/>
</dbReference>
<evidence type="ECO:0000256" key="5">
    <source>
        <dbReference type="ARBA" id="ARBA00023211"/>
    </source>
</evidence>
<dbReference type="InterPro" id="IPR000819">
    <property type="entry name" value="Peptidase_M17_C"/>
</dbReference>
<keyword evidence="2 7" id="KW-0031">Aminopeptidase</keyword>
<evidence type="ECO:0000259" key="6">
    <source>
        <dbReference type="PROSITE" id="PS00631"/>
    </source>
</evidence>
<evidence type="ECO:0000313" key="7">
    <source>
        <dbReference type="EMBL" id="MBP5858642.1"/>
    </source>
</evidence>
<sequence length="460" mass="48638">MADLECFAARADKKTLALVPLDKKTLADWRAGAGAAHDAWVARAGFTAKAGAVLLLPGAGGEPEAALLGVEGATDHWSWGAAAAALPEGRYRLSGDGVAVDPTGAALGWALGSYRFTRYRKSEESLRELVWPDGADKAAVDSIARAVHLARDLINTPAGDMGPGELANEARALARAFKGQCDITVGDDLLRDNFPMIHAVGRASSRAPRLIDLTWGRAGDPKITIVGKGVCFDTGGLDLKPSGAMLMMKKDMGGAAQALAVARMVMAAELPVRLRVLIPAVENSVSGDAFRPMDVLPSRKGLTVEIGNTDAEGRLVLADALALACEEEPEMLMDFATLTGAARVALGTEVPALFCNDDVLADALADCAAAVRDPLWRMPLVDDYDSQLDSKVADLNNAPPGGYGGAITAALFLRRFVDPGIPWFHIDVMAWNTKTKPGRPEGGEAQSPRAVFEMLRRRYG</sequence>
<proteinExistence type="inferred from homology"/>
<dbReference type="GO" id="GO:0070006">
    <property type="term" value="F:metalloaminopeptidase activity"/>
    <property type="evidence" value="ECO:0007669"/>
    <property type="project" value="InterPro"/>
</dbReference>
<reference evidence="7" key="1">
    <citation type="submission" date="2021-04" db="EMBL/GenBank/DDBJ databases">
        <authorList>
            <person name="Zhang D.-C."/>
        </authorList>
    </citation>
    <scope>NUCLEOTIDE SEQUENCE</scope>
    <source>
        <strain evidence="7">CGMCC 1.15697</strain>
    </source>
</reference>
<comment type="caution">
    <text evidence="7">The sequence shown here is derived from an EMBL/GenBank/DDBJ whole genome shotgun (WGS) entry which is preliminary data.</text>
</comment>
<dbReference type="Gene3D" id="3.40.220.10">
    <property type="entry name" value="Leucine Aminopeptidase, subunit E, domain 1"/>
    <property type="match status" value="1"/>
</dbReference>
<dbReference type="GO" id="GO:0006508">
    <property type="term" value="P:proteolysis"/>
    <property type="evidence" value="ECO:0007669"/>
    <property type="project" value="UniProtKB-KW"/>
</dbReference>
<comment type="similarity">
    <text evidence="1">Belongs to the peptidase M17 family.</text>
</comment>
<protein>
    <submittedName>
        <fullName evidence="7">Leucyl aminopeptidase family protein</fullName>
    </submittedName>
</protein>
<dbReference type="Pfam" id="PF21337">
    <property type="entry name" value="Peptidase_M17_N_1"/>
    <property type="match status" value="1"/>
</dbReference>
<keyword evidence="3" id="KW-0645">Protease</keyword>
<dbReference type="SUPFAM" id="SSF52949">
    <property type="entry name" value="Macro domain-like"/>
    <property type="match status" value="1"/>
</dbReference>